<evidence type="ECO:0000256" key="7">
    <source>
        <dbReference type="ARBA" id="ARBA00023163"/>
    </source>
</evidence>
<name>A0A914XSN8_9BILA</name>
<keyword evidence="4" id="KW-0862">Zinc</keyword>
<dbReference type="InterPro" id="IPR022056">
    <property type="entry name" value="CpG-bd_C"/>
</dbReference>
<evidence type="ECO:0000256" key="10">
    <source>
        <dbReference type="PROSITE-ProRule" id="PRU00509"/>
    </source>
</evidence>
<evidence type="ECO:0000256" key="2">
    <source>
        <dbReference type="ARBA" id="ARBA00022723"/>
    </source>
</evidence>
<proteinExistence type="predicted"/>
<keyword evidence="7" id="KW-0804">Transcription</keyword>
<dbReference type="InterPro" id="IPR019786">
    <property type="entry name" value="Zinc_finger_PHD-type_CS"/>
</dbReference>
<dbReference type="InterPro" id="IPR002857">
    <property type="entry name" value="Znf_CXXC"/>
</dbReference>
<dbReference type="GO" id="GO:0048188">
    <property type="term" value="C:Set1C/COMPASS complex"/>
    <property type="evidence" value="ECO:0007669"/>
    <property type="project" value="InterPro"/>
</dbReference>
<dbReference type="AlphaFoldDB" id="A0A914XSN8"/>
<dbReference type="GO" id="GO:0003677">
    <property type="term" value="F:DNA binding"/>
    <property type="evidence" value="ECO:0007669"/>
    <property type="project" value="UniProtKB-KW"/>
</dbReference>
<dbReference type="GO" id="GO:0008270">
    <property type="term" value="F:zinc ion binding"/>
    <property type="evidence" value="ECO:0007669"/>
    <property type="project" value="UniProtKB-KW"/>
</dbReference>
<dbReference type="PANTHER" id="PTHR46174">
    <property type="entry name" value="CXXC-TYPE ZINC FINGER PROTEIN 1"/>
    <property type="match status" value="1"/>
</dbReference>
<evidence type="ECO:0000256" key="6">
    <source>
        <dbReference type="ARBA" id="ARBA00023125"/>
    </source>
</evidence>
<evidence type="ECO:0000256" key="11">
    <source>
        <dbReference type="SAM" id="MobiDB-lite"/>
    </source>
</evidence>
<dbReference type="InterPro" id="IPR019787">
    <property type="entry name" value="Znf_PHD-finger"/>
</dbReference>
<evidence type="ECO:0000256" key="1">
    <source>
        <dbReference type="ARBA" id="ARBA00004123"/>
    </source>
</evidence>
<dbReference type="CDD" id="cd15517">
    <property type="entry name" value="PHD_TCF19_like"/>
    <property type="match status" value="1"/>
</dbReference>
<dbReference type="Proteomes" id="UP000887577">
    <property type="component" value="Unplaced"/>
</dbReference>
<dbReference type="WBParaSite" id="PSU_v2.g10283.t1">
    <property type="protein sequence ID" value="PSU_v2.g10283.t1"/>
    <property type="gene ID" value="PSU_v2.g10283"/>
</dbReference>
<dbReference type="PROSITE" id="PS01359">
    <property type="entry name" value="ZF_PHD_1"/>
    <property type="match status" value="1"/>
</dbReference>
<keyword evidence="6" id="KW-0238">DNA-binding</keyword>
<dbReference type="PROSITE" id="PS51058">
    <property type="entry name" value="ZF_CXXC"/>
    <property type="match status" value="1"/>
</dbReference>
<comment type="subcellular location">
    <subcellularLocation>
        <location evidence="1">Nucleus</location>
    </subcellularLocation>
</comment>
<feature type="compositionally biased region" description="Polar residues" evidence="11">
    <location>
        <begin position="644"/>
        <end position="665"/>
    </location>
</feature>
<feature type="region of interest" description="Disordered" evidence="11">
    <location>
        <begin position="571"/>
        <end position="665"/>
    </location>
</feature>
<keyword evidence="13" id="KW-1185">Reference proteome</keyword>
<organism evidence="13 14">
    <name type="scientific">Panagrolaimus superbus</name>
    <dbReference type="NCBI Taxonomy" id="310955"/>
    <lineage>
        <taxon>Eukaryota</taxon>
        <taxon>Metazoa</taxon>
        <taxon>Ecdysozoa</taxon>
        <taxon>Nematoda</taxon>
        <taxon>Chromadorea</taxon>
        <taxon>Rhabditida</taxon>
        <taxon>Tylenchina</taxon>
        <taxon>Panagrolaimomorpha</taxon>
        <taxon>Panagrolaimoidea</taxon>
        <taxon>Panagrolaimidae</taxon>
        <taxon>Panagrolaimus</taxon>
    </lineage>
</organism>
<dbReference type="InterPro" id="IPR001965">
    <property type="entry name" value="Znf_PHD"/>
</dbReference>
<dbReference type="Pfam" id="PF00628">
    <property type="entry name" value="PHD"/>
    <property type="match status" value="1"/>
</dbReference>
<feature type="compositionally biased region" description="Basic residues" evidence="11">
    <location>
        <begin position="580"/>
        <end position="600"/>
    </location>
</feature>
<feature type="domain" description="CXXC-type" evidence="12">
    <location>
        <begin position="130"/>
        <end position="168"/>
    </location>
</feature>
<sequence length="665" mass="76073">MGKKKDALRRKDSSDEEDNILCPCGKAAGSSYWILCDGCETWYHGKCAKFTEKETSMVDKFYCEKCIAKNPSYTTTYKPGFIPKKATPKESEIKEEVVLNESILKLAAYEPEKLRELQKIAEAQVLAINSKLKTNKRCGNCSGCFRTANCDICTNCYEKKECLRRICVNRTVELDSKSGTPVPDESSNQKVIDYIQKQKDTKLLYGKDKVKPKLSNSNEVVHCHGPQCIKQSRPGSKYCSHECGLSRSRARLLLVLPVRVTDYLQEQPVSFLRIQKQIEELIKEQISLDEELAVVSDTRTFFNEYINRLEQQDNKCEKKEKPVKENKRTTENSDEFGTGFSGRCPICGQLSNAYGALQKHIMKCYFRIEKRTCFVGPYAQVQNPENIICDAYCKQQNAYCKRLQVLCSDHYKGFLTAKESVCGAPFAIYENGDIMNMQCPVDKKTILSKGQCAMTKDACDRHHNWGLALLGSLDNYRLTVIRRIEQVKIRIVQLREQYNRRYDVCTLLQNYRITDETDKYGMPKNIDFVNSVPEYIEKKVEWSEEVVEINKRLQKRLDDRFAAAERKKEEEKAQLEAMKKLKGKNKRPAKKKNPPAKRGRVAAASSTRQIVDQENTPMEVDSPQQGPSNLRESSSTAPPPEPQLNITNESQVNFSHPSQTSMDLH</sequence>
<keyword evidence="3 10" id="KW-0863">Zinc-finger</keyword>
<dbReference type="InterPro" id="IPR037869">
    <property type="entry name" value="Spp1/CFP1"/>
</dbReference>
<evidence type="ECO:0000259" key="12">
    <source>
        <dbReference type="PROSITE" id="PS51058"/>
    </source>
</evidence>
<evidence type="ECO:0000313" key="13">
    <source>
        <dbReference type="Proteomes" id="UP000887577"/>
    </source>
</evidence>
<dbReference type="InterPro" id="IPR011011">
    <property type="entry name" value="Znf_FYVE_PHD"/>
</dbReference>
<evidence type="ECO:0000256" key="5">
    <source>
        <dbReference type="ARBA" id="ARBA00023015"/>
    </source>
</evidence>
<dbReference type="SUPFAM" id="SSF57903">
    <property type="entry name" value="FYVE/PHD zinc finger"/>
    <property type="match status" value="1"/>
</dbReference>
<reference evidence="14" key="1">
    <citation type="submission" date="2022-11" db="UniProtKB">
        <authorList>
            <consortium name="WormBaseParasite"/>
        </authorList>
    </citation>
    <scope>IDENTIFICATION</scope>
</reference>
<evidence type="ECO:0000256" key="3">
    <source>
        <dbReference type="ARBA" id="ARBA00022771"/>
    </source>
</evidence>
<dbReference type="Pfam" id="PF12269">
    <property type="entry name" value="CpG_bind_C"/>
    <property type="match status" value="1"/>
</dbReference>
<evidence type="ECO:0000256" key="8">
    <source>
        <dbReference type="ARBA" id="ARBA00023242"/>
    </source>
</evidence>
<evidence type="ECO:0000256" key="4">
    <source>
        <dbReference type="ARBA" id="ARBA00022833"/>
    </source>
</evidence>
<keyword evidence="5" id="KW-0805">Transcription regulation</keyword>
<dbReference type="SMART" id="SM00249">
    <property type="entry name" value="PHD"/>
    <property type="match status" value="1"/>
</dbReference>
<dbReference type="InterPro" id="IPR013083">
    <property type="entry name" value="Znf_RING/FYVE/PHD"/>
</dbReference>
<keyword evidence="2" id="KW-0479">Metal-binding</keyword>
<keyword evidence="8" id="KW-0539">Nucleus</keyword>
<evidence type="ECO:0000256" key="9">
    <source>
        <dbReference type="ARBA" id="ARBA00023828"/>
    </source>
</evidence>
<dbReference type="Gene3D" id="3.30.40.10">
    <property type="entry name" value="Zinc/RING finger domain, C3HC4 (zinc finger)"/>
    <property type="match status" value="1"/>
</dbReference>
<evidence type="ECO:0000313" key="14">
    <source>
        <dbReference type="WBParaSite" id="PSU_v2.g10283.t1"/>
    </source>
</evidence>
<dbReference type="PANTHER" id="PTHR46174:SF1">
    <property type="entry name" value="CXXC-TYPE ZINC FINGER PROTEIN 1"/>
    <property type="match status" value="1"/>
</dbReference>
<dbReference type="GO" id="GO:0045893">
    <property type="term" value="P:positive regulation of DNA-templated transcription"/>
    <property type="evidence" value="ECO:0007669"/>
    <property type="project" value="TreeGrafter"/>
</dbReference>
<accession>A0A914XSN8</accession>
<feature type="compositionally biased region" description="Polar residues" evidence="11">
    <location>
        <begin position="604"/>
        <end position="636"/>
    </location>
</feature>
<protein>
    <recommendedName>
        <fullName evidence="9">CXXC-type zinc finger protein 1</fullName>
    </recommendedName>
</protein>